<proteinExistence type="predicted"/>
<gene>
    <name evidence="1" type="ORF">KC622_02580</name>
</gene>
<sequence length="82" mass="9481">SKACAISVQEWQYPNTFLLYNQSSQKFLVELADLNSIFETTYKTKDELLTDMKKSSKKTDYAIKIFDTDKSITIPQYINDAV</sequence>
<organism evidence="1 2">
    <name type="scientific">Candidatus Dojkabacteria bacterium</name>
    <dbReference type="NCBI Taxonomy" id="2099670"/>
    <lineage>
        <taxon>Bacteria</taxon>
        <taxon>Candidatus Dojkabacteria</taxon>
    </lineage>
</organism>
<dbReference type="EMBL" id="JAGQLM010000108">
    <property type="protein sequence ID" value="MCA9375192.1"/>
    <property type="molecule type" value="Genomic_DNA"/>
</dbReference>
<evidence type="ECO:0000313" key="2">
    <source>
        <dbReference type="Proteomes" id="UP000748332"/>
    </source>
</evidence>
<dbReference type="AlphaFoldDB" id="A0A955HZV5"/>
<feature type="non-terminal residue" evidence="1">
    <location>
        <position position="1"/>
    </location>
</feature>
<name>A0A955HZV5_9BACT</name>
<protein>
    <submittedName>
        <fullName evidence="1">Uncharacterized protein</fullName>
    </submittedName>
</protein>
<dbReference type="Proteomes" id="UP000748332">
    <property type="component" value="Unassembled WGS sequence"/>
</dbReference>
<evidence type="ECO:0000313" key="1">
    <source>
        <dbReference type="EMBL" id="MCA9375192.1"/>
    </source>
</evidence>
<comment type="caution">
    <text evidence="1">The sequence shown here is derived from an EMBL/GenBank/DDBJ whole genome shotgun (WGS) entry which is preliminary data.</text>
</comment>
<reference evidence="1" key="2">
    <citation type="journal article" date="2021" name="Microbiome">
        <title>Successional dynamics and alternative stable states in a saline activated sludge microbial community over 9 years.</title>
        <authorList>
            <person name="Wang Y."/>
            <person name="Ye J."/>
            <person name="Ju F."/>
            <person name="Liu L."/>
            <person name="Boyd J.A."/>
            <person name="Deng Y."/>
            <person name="Parks D.H."/>
            <person name="Jiang X."/>
            <person name="Yin X."/>
            <person name="Woodcroft B.J."/>
            <person name="Tyson G.W."/>
            <person name="Hugenholtz P."/>
            <person name="Polz M.F."/>
            <person name="Zhang T."/>
        </authorList>
    </citation>
    <scope>NUCLEOTIDE SEQUENCE</scope>
    <source>
        <strain evidence="1">HKST-UBA16</strain>
    </source>
</reference>
<reference evidence="1" key="1">
    <citation type="submission" date="2020-04" db="EMBL/GenBank/DDBJ databases">
        <authorList>
            <person name="Zhang T."/>
        </authorList>
    </citation>
    <scope>NUCLEOTIDE SEQUENCE</scope>
    <source>
        <strain evidence="1">HKST-UBA16</strain>
    </source>
</reference>
<accession>A0A955HZV5</accession>